<dbReference type="PANTHER" id="PTHR34219">
    <property type="entry name" value="IRON-REGULATED INNER MEMBRANE PROTEIN-RELATED"/>
    <property type="match status" value="1"/>
</dbReference>
<feature type="transmembrane region" description="Helical" evidence="1">
    <location>
        <begin position="159"/>
        <end position="181"/>
    </location>
</feature>
<dbReference type="Pfam" id="PF03929">
    <property type="entry name" value="PepSY_TM"/>
    <property type="match status" value="1"/>
</dbReference>
<name>A0A1I2ID04_9GAMM</name>
<feature type="transmembrane region" description="Helical" evidence="1">
    <location>
        <begin position="333"/>
        <end position="352"/>
    </location>
</feature>
<dbReference type="OrthoDB" id="9776609at2"/>
<reference evidence="2 3" key="1">
    <citation type="submission" date="2016-10" db="EMBL/GenBank/DDBJ databases">
        <authorList>
            <person name="de Groot N.N."/>
        </authorList>
    </citation>
    <scope>NUCLEOTIDE SEQUENCE [LARGE SCALE GENOMIC DNA]</scope>
    <source>
        <strain evidence="2 3">DSM 23609</strain>
    </source>
</reference>
<keyword evidence="1" id="KW-0812">Transmembrane</keyword>
<feature type="transmembrane region" description="Helical" evidence="1">
    <location>
        <begin position="489"/>
        <end position="511"/>
    </location>
</feature>
<keyword evidence="1" id="KW-0472">Membrane</keyword>
<organism evidence="2 3">
    <name type="scientific">Fontimonas thermophila</name>
    <dbReference type="NCBI Taxonomy" id="1076937"/>
    <lineage>
        <taxon>Bacteria</taxon>
        <taxon>Pseudomonadati</taxon>
        <taxon>Pseudomonadota</taxon>
        <taxon>Gammaproteobacteria</taxon>
        <taxon>Nevskiales</taxon>
        <taxon>Nevskiaceae</taxon>
        <taxon>Fontimonas</taxon>
    </lineage>
</organism>
<keyword evidence="1" id="KW-1133">Transmembrane helix</keyword>
<dbReference type="InterPro" id="IPR005625">
    <property type="entry name" value="PepSY-ass_TM"/>
</dbReference>
<feature type="transmembrane region" description="Helical" evidence="1">
    <location>
        <begin position="12"/>
        <end position="40"/>
    </location>
</feature>
<sequence length="531" mass="57732">MIRLSQERTKTLLAIHGWSAVALGLLLYAVILTGTIAVFAKEIADWSSPLSTHIADPFPPGTDRMVRDFAASVDPQFHEEAFFFPRAGNRLYVFFHRHETDEDGKPRERGVAAEIDPRSGEILDRREGTDADIEATDVANALSEFIVGLHVNLHIPDPWGLLLTGVLGLAMLVAAVSGFVVHRHLIRELFTLRRRGETLLKARDSHVIAGTWNLPFAFILAFTGSYFSFGSALGIPAVAMVVFGGDQDKLIETLVGNPPQVDATPAPMADLDAILADVRARSDAEPTFVSIQHWGRADSLVTVFMNYREGALTGPTYVYSGATGEFRYAKPNLGLVPSTGGTLFALMAPLHFGNFAGVLSKTVWFALGFAGAYVSITGLLLWTQRRSEQPIWRALARLTCWVAYGLPLSLVAAAWAYFPARRIWPALEPVMFAAFFGAAAIAAILAWRLRDPARIRDILLGSTGLALVGLPLLRWMCGGIGWIDAFNAGLATVIALDLAFIGGGLFCLWSLRPRPAALIRTPASQIEAQKA</sequence>
<feature type="transmembrane region" description="Helical" evidence="1">
    <location>
        <begin position="364"/>
        <end position="382"/>
    </location>
</feature>
<protein>
    <submittedName>
        <fullName evidence="2">Uncharacterized iron-regulated membrane protein</fullName>
    </submittedName>
</protein>
<evidence type="ECO:0000256" key="1">
    <source>
        <dbReference type="SAM" id="Phobius"/>
    </source>
</evidence>
<dbReference type="Proteomes" id="UP000199771">
    <property type="component" value="Unassembled WGS sequence"/>
</dbReference>
<dbReference type="AlphaFoldDB" id="A0A1I2ID04"/>
<gene>
    <name evidence="2" type="ORF">SAMN04488120_103147</name>
</gene>
<dbReference type="EMBL" id="FOOC01000003">
    <property type="protein sequence ID" value="SFF38997.1"/>
    <property type="molecule type" value="Genomic_DNA"/>
</dbReference>
<dbReference type="RefSeq" id="WP_091532188.1">
    <property type="nucleotide sequence ID" value="NZ_FOOC01000003.1"/>
</dbReference>
<evidence type="ECO:0000313" key="3">
    <source>
        <dbReference type="Proteomes" id="UP000199771"/>
    </source>
</evidence>
<dbReference type="STRING" id="1076937.SAMN04488120_103147"/>
<feature type="transmembrane region" description="Helical" evidence="1">
    <location>
        <begin position="430"/>
        <end position="447"/>
    </location>
</feature>
<feature type="transmembrane region" description="Helical" evidence="1">
    <location>
        <begin position="394"/>
        <end position="418"/>
    </location>
</feature>
<proteinExistence type="predicted"/>
<dbReference type="PANTHER" id="PTHR34219:SF4">
    <property type="entry name" value="PEPSY DOMAIN-CONTAINING PROTEIN"/>
    <property type="match status" value="1"/>
</dbReference>
<accession>A0A1I2ID04</accession>
<evidence type="ECO:0000313" key="2">
    <source>
        <dbReference type="EMBL" id="SFF38997.1"/>
    </source>
</evidence>
<feature type="transmembrane region" description="Helical" evidence="1">
    <location>
        <begin position="459"/>
        <end position="483"/>
    </location>
</feature>
<keyword evidence="3" id="KW-1185">Reference proteome</keyword>